<organism evidence="4 5">
    <name type="scientific">Streptomyces gilvifuscus</name>
    <dbReference type="NCBI Taxonomy" id="1550617"/>
    <lineage>
        <taxon>Bacteria</taxon>
        <taxon>Bacillati</taxon>
        <taxon>Actinomycetota</taxon>
        <taxon>Actinomycetes</taxon>
        <taxon>Kitasatosporales</taxon>
        <taxon>Streptomycetaceae</taxon>
        <taxon>Streptomyces</taxon>
    </lineage>
</organism>
<dbReference type="PANTHER" id="PTHR34847">
    <property type="entry name" value="NODULATION PROTEIN U"/>
    <property type="match status" value="1"/>
</dbReference>
<feature type="domain" description="Carbamoyltransferase" evidence="2">
    <location>
        <begin position="3"/>
        <end position="337"/>
    </location>
</feature>
<evidence type="ECO:0000256" key="1">
    <source>
        <dbReference type="ARBA" id="ARBA00006129"/>
    </source>
</evidence>
<gene>
    <name evidence="4" type="ORF">PO587_42495</name>
</gene>
<dbReference type="InterPro" id="IPR003696">
    <property type="entry name" value="Carbtransf_dom"/>
</dbReference>
<reference evidence="4 5" key="1">
    <citation type="journal article" date="2015" name="Int. J. Syst. Evol. Microbiol.">
        <title>Streptomyces gilvifuscus sp. nov., an actinomycete that produces antibacterial compounds isolated from soil.</title>
        <authorList>
            <person name="Nguyen T.M."/>
            <person name="Kim J."/>
        </authorList>
    </citation>
    <scope>NUCLEOTIDE SEQUENCE [LARGE SCALE GENOMIC DNA]</scope>
    <source>
        <strain evidence="4 5">T113</strain>
    </source>
</reference>
<dbReference type="InterPro" id="IPR038152">
    <property type="entry name" value="Carbam_trans_C_sf"/>
</dbReference>
<comment type="similarity">
    <text evidence="1">Belongs to the NodU/CmcH family.</text>
</comment>
<evidence type="ECO:0000313" key="4">
    <source>
        <dbReference type="EMBL" id="MDC2961114.1"/>
    </source>
</evidence>
<name>A0ABT5G8M8_9ACTN</name>
<dbReference type="InterPro" id="IPR051338">
    <property type="entry name" value="NodU/CmcH_Carbamoyltrnsfr"/>
</dbReference>
<dbReference type="Pfam" id="PF16861">
    <property type="entry name" value="Carbam_trans_C"/>
    <property type="match status" value="1"/>
</dbReference>
<accession>A0ABT5G8M8</accession>
<dbReference type="EMBL" id="JAQOSK010000030">
    <property type="protein sequence ID" value="MDC2961114.1"/>
    <property type="molecule type" value="Genomic_DNA"/>
</dbReference>
<dbReference type="InterPro" id="IPR031730">
    <property type="entry name" value="Carbam_trans_C"/>
</dbReference>
<dbReference type="Gene3D" id="3.30.420.40">
    <property type="match status" value="2"/>
</dbReference>
<dbReference type="Proteomes" id="UP001221328">
    <property type="component" value="Unassembled WGS sequence"/>
</dbReference>
<feature type="domain" description="Carbamoyltransferase C-terminal" evidence="3">
    <location>
        <begin position="385"/>
        <end position="529"/>
    </location>
</feature>
<sequence length="547" mass="60726">MLICGVKTTHDGGVALVEDGRLVFSIEMEKLGNNERYAKIKDFATVFELLAEHGYRPEDVDHFVLDGWYKTHKVQSWHGQEFEAVLAPYRRGLLDDDLLRAYPNSVQDLPYLSFTHYAGHVASGYCASPFARAGQGSYVLAWDGWMFPFLYHVDGRTRKVTDCGPLMPVIGDSYLQLGQLFAPFDEPIEYPHILGLAGKIMAYIALGEVRPEAVEHIDRTIDAAFHAVLAGRPDDDRFYQVGNGVEILKRIKKSVALAGVEPADMLASIHHALERRLVEGVRRKVAAADLPDRNLVVVGGCGLNIKWNSALRDSGVFGTVWVPPFPNDSGSAIGTACAAMLTRTERVALDWDVYSGPALKDSTPLPGWHQEPCELRDLARLLHDNDEPVVFLNGRAEIGPRALGNRSILAPAGSPKMKDLLNEVKEREFYRPVAPICLEESAPEIFSPGTPDPYMLFDHAVREDWKDRVPAVCHLDGTARLQTVNRAENAAVHELLTHYHELSGIPLLCNTSANHKGSGFFPDVRSAMEWGRVRLIWSDGTLFTRAD</sequence>
<evidence type="ECO:0000313" key="5">
    <source>
        <dbReference type="Proteomes" id="UP001221328"/>
    </source>
</evidence>
<comment type="caution">
    <text evidence="4">The sequence shown here is derived from an EMBL/GenBank/DDBJ whole genome shotgun (WGS) entry which is preliminary data.</text>
</comment>
<dbReference type="PANTHER" id="PTHR34847:SF1">
    <property type="entry name" value="NODULATION PROTEIN U"/>
    <property type="match status" value="1"/>
</dbReference>
<evidence type="ECO:0000259" key="3">
    <source>
        <dbReference type="Pfam" id="PF16861"/>
    </source>
</evidence>
<dbReference type="RefSeq" id="WP_272179023.1">
    <property type="nucleotide sequence ID" value="NZ_JAQOSK010000030.1"/>
</dbReference>
<proteinExistence type="inferred from homology"/>
<dbReference type="Pfam" id="PF02543">
    <property type="entry name" value="Carbam_trans_N"/>
    <property type="match status" value="1"/>
</dbReference>
<protein>
    <submittedName>
        <fullName evidence="4">Carbamoyltransferase N-terminal domain-containing protein</fullName>
    </submittedName>
</protein>
<evidence type="ECO:0000259" key="2">
    <source>
        <dbReference type="Pfam" id="PF02543"/>
    </source>
</evidence>
<keyword evidence="5" id="KW-1185">Reference proteome</keyword>
<dbReference type="Gene3D" id="3.90.870.20">
    <property type="entry name" value="Carbamoyltransferase, C-terminal domain"/>
    <property type="match status" value="1"/>
</dbReference>